<proteinExistence type="predicted"/>
<feature type="signal peptide" evidence="1">
    <location>
        <begin position="1"/>
        <end position="19"/>
    </location>
</feature>
<gene>
    <name evidence="2" type="ORF">QV06_08505</name>
</gene>
<accession>A0A1A7PQB9</accession>
<dbReference type="STRING" id="505345.QV06_08505"/>
<dbReference type="Proteomes" id="UP000092626">
    <property type="component" value="Unassembled WGS sequence"/>
</dbReference>
<reference evidence="2 3" key="1">
    <citation type="submission" date="2014-11" db="EMBL/GenBank/DDBJ databases">
        <title>Pan-genome of Gallibacterium spp.</title>
        <authorList>
            <person name="Kudirkiene E."/>
            <person name="Bojesen A.M."/>
        </authorList>
    </citation>
    <scope>NUCLEOTIDE SEQUENCE [LARGE SCALE GENOMIC DNA]</scope>
    <source>
        <strain evidence="2 3">59/S3/89</strain>
    </source>
</reference>
<name>A0A1A7PQB9_9PAST</name>
<evidence type="ECO:0000313" key="2">
    <source>
        <dbReference type="EMBL" id="OBX03912.1"/>
    </source>
</evidence>
<sequence>MKKWAVYSLPIFFSLHAVAEQQITLQSIVELFYKEAMFVSQPTTPRPIIGEQIDFSPPKNKALAMRYLYGDPQYSYVAEYIEDKDKIESWKGYYFAQMRMKSPLVLLVQSTLDGIHKACDNLLVDSFTISMDKDQKSQNLQPNYNNSTYFYFCNKPLPHAPYGEGGYVVFTEGKEFHFKYWVAWRPEKAYSKPGEIIFKLQDMMPKDIKICNPEKGIACKYQYRVK</sequence>
<feature type="chain" id="PRO_5008359286" evidence="1">
    <location>
        <begin position="20"/>
        <end position="226"/>
    </location>
</feature>
<evidence type="ECO:0000256" key="1">
    <source>
        <dbReference type="SAM" id="SignalP"/>
    </source>
</evidence>
<organism evidence="2 3">
    <name type="scientific">Gallibacterium genomosp. 3</name>
    <dbReference type="NCBI Taxonomy" id="505345"/>
    <lineage>
        <taxon>Bacteria</taxon>
        <taxon>Pseudomonadati</taxon>
        <taxon>Pseudomonadota</taxon>
        <taxon>Gammaproteobacteria</taxon>
        <taxon>Pasteurellales</taxon>
        <taxon>Pasteurellaceae</taxon>
        <taxon>Gallibacterium</taxon>
    </lineage>
</organism>
<dbReference type="EMBL" id="JTJR01000035">
    <property type="protein sequence ID" value="OBX03912.1"/>
    <property type="molecule type" value="Genomic_DNA"/>
</dbReference>
<protein>
    <submittedName>
        <fullName evidence="2">Uncharacterized protein</fullName>
    </submittedName>
</protein>
<comment type="caution">
    <text evidence="2">The sequence shown here is derived from an EMBL/GenBank/DDBJ whole genome shotgun (WGS) entry which is preliminary data.</text>
</comment>
<evidence type="ECO:0000313" key="3">
    <source>
        <dbReference type="Proteomes" id="UP000092626"/>
    </source>
</evidence>
<dbReference type="AlphaFoldDB" id="A0A1A7PQB9"/>
<keyword evidence="1" id="KW-0732">Signal</keyword>
<dbReference type="RefSeq" id="WP_065237770.1">
    <property type="nucleotide sequence ID" value="NZ_JTJR01000035.1"/>
</dbReference>